<organism evidence="1 2">
    <name type="scientific">Blattamonas nauphoetae</name>
    <dbReference type="NCBI Taxonomy" id="2049346"/>
    <lineage>
        <taxon>Eukaryota</taxon>
        <taxon>Metamonada</taxon>
        <taxon>Preaxostyla</taxon>
        <taxon>Oxymonadida</taxon>
        <taxon>Blattamonas</taxon>
    </lineage>
</organism>
<keyword evidence="2" id="KW-1185">Reference proteome</keyword>
<sequence length="284" mass="30973">MSDCLVKNCSSKTSGAVCINPFTNSPVALQNILFVGNTVSDTPTYFDKHASMKGAVQFADFLIEDEWNTNPTDISITDCWTTTTPNSVGMYKTTNPYTSNQAYTRVFKDAFLEIGPYLTQKAEAMRDEDSWRIDVIVKGKIPLNSQIYEVRLKETEGSAELTGQLKFVDGVGSLLPSSNLNLKFSTAYTITSIVGVMPSSSESNAIPITAEAWSFNLEKTPTFLSFTTPPPSAFATAANAHLVSAESELAFVVLLFNKEVSGSYDIVVEEEGKDVRMSQAPSDT</sequence>
<comment type="caution">
    <text evidence="1">The sequence shown here is derived from an EMBL/GenBank/DDBJ whole genome shotgun (WGS) entry which is preliminary data.</text>
</comment>
<proteinExistence type="predicted"/>
<dbReference type="EMBL" id="JARBJD010000238">
    <property type="protein sequence ID" value="KAK2946068.1"/>
    <property type="molecule type" value="Genomic_DNA"/>
</dbReference>
<protein>
    <submittedName>
        <fullName evidence="1">Uncharacterized protein</fullName>
    </submittedName>
</protein>
<evidence type="ECO:0000313" key="2">
    <source>
        <dbReference type="Proteomes" id="UP001281761"/>
    </source>
</evidence>
<evidence type="ECO:0000313" key="1">
    <source>
        <dbReference type="EMBL" id="KAK2946068.1"/>
    </source>
</evidence>
<dbReference type="Proteomes" id="UP001281761">
    <property type="component" value="Unassembled WGS sequence"/>
</dbReference>
<gene>
    <name evidence="1" type="ORF">BLNAU_18976</name>
</gene>
<name>A0ABQ9X385_9EUKA</name>
<reference evidence="1 2" key="1">
    <citation type="journal article" date="2022" name="bioRxiv">
        <title>Genomics of Preaxostyla Flagellates Illuminates Evolutionary Transitions and the Path Towards Mitochondrial Loss.</title>
        <authorList>
            <person name="Novak L.V.F."/>
            <person name="Treitli S.C."/>
            <person name="Pyrih J."/>
            <person name="Halakuc P."/>
            <person name="Pipaliya S.V."/>
            <person name="Vacek V."/>
            <person name="Brzon O."/>
            <person name="Soukal P."/>
            <person name="Eme L."/>
            <person name="Dacks J.B."/>
            <person name="Karnkowska A."/>
            <person name="Elias M."/>
            <person name="Hampl V."/>
        </authorList>
    </citation>
    <scope>NUCLEOTIDE SEQUENCE [LARGE SCALE GENOMIC DNA]</scope>
    <source>
        <strain evidence="1">NAU3</strain>
        <tissue evidence="1">Gut</tissue>
    </source>
</reference>
<accession>A0ABQ9X385</accession>